<comment type="caution">
    <text evidence="1">The sequence shown here is derived from an EMBL/GenBank/DDBJ whole genome shotgun (WGS) entry which is preliminary data.</text>
</comment>
<organism evidence="1 4">
    <name type="scientific">Lacticaseibacillus rhamnosus</name>
    <name type="common">Lactobacillus rhamnosus</name>
    <dbReference type="NCBI Taxonomy" id="47715"/>
    <lineage>
        <taxon>Bacteria</taxon>
        <taxon>Bacillati</taxon>
        <taxon>Bacillota</taxon>
        <taxon>Bacilli</taxon>
        <taxon>Lactobacillales</taxon>
        <taxon>Lactobacillaceae</taxon>
        <taxon>Lacticaseibacillus</taxon>
    </lineage>
</organism>
<dbReference type="Proteomes" id="UP000234212">
    <property type="component" value="Unassembled WGS sequence"/>
</dbReference>
<reference evidence="1 4" key="2">
    <citation type="submission" date="2020-06" db="EMBL/GenBank/DDBJ databases">
        <title>Lactobacillus rhamnosus QC,genome.</title>
        <authorList>
            <person name="Yi H."/>
            <person name="Jin M."/>
        </authorList>
    </citation>
    <scope>NUCLEOTIDE SEQUENCE [LARGE SCALE GENOMIC DNA]</scope>
    <source>
        <strain evidence="1 4">QC</strain>
    </source>
</reference>
<gene>
    <name evidence="2" type="ORF">CYJ91_00735</name>
    <name evidence="1" type="ORF">HWN39_06555</name>
</gene>
<dbReference type="RefSeq" id="WP_005715526.1">
    <property type="nucleotide sequence ID" value="NZ_CP017063.1"/>
</dbReference>
<dbReference type="GO" id="GO:0003700">
    <property type="term" value="F:DNA-binding transcription factor activity"/>
    <property type="evidence" value="ECO:0007669"/>
    <property type="project" value="TreeGrafter"/>
</dbReference>
<dbReference type="Proteomes" id="UP000542889">
    <property type="component" value="Unassembled WGS sequence"/>
</dbReference>
<dbReference type="InterPro" id="IPR036390">
    <property type="entry name" value="WH_DNA-bd_sf"/>
</dbReference>
<name>A0A180BD28_LACRH</name>
<evidence type="ECO:0000313" key="4">
    <source>
        <dbReference type="Proteomes" id="UP000542889"/>
    </source>
</evidence>
<dbReference type="InterPro" id="IPR036388">
    <property type="entry name" value="WH-like_DNA-bd_sf"/>
</dbReference>
<proteinExistence type="predicted"/>
<dbReference type="EMBL" id="JABXWP010000007">
    <property type="protein sequence ID" value="NVO88161.1"/>
    <property type="molecule type" value="Genomic_DNA"/>
</dbReference>
<dbReference type="PANTHER" id="PTHR33221">
    <property type="entry name" value="WINGED HELIX-TURN-HELIX TRANSCRIPTIONAL REGULATOR, RRF2 FAMILY"/>
    <property type="match status" value="1"/>
</dbReference>
<dbReference type="GO" id="GO:0005829">
    <property type="term" value="C:cytosol"/>
    <property type="evidence" value="ECO:0007669"/>
    <property type="project" value="TreeGrafter"/>
</dbReference>
<dbReference type="SUPFAM" id="SSF46785">
    <property type="entry name" value="Winged helix' DNA-binding domain"/>
    <property type="match status" value="1"/>
</dbReference>
<dbReference type="AlphaFoldDB" id="A0A180BD28"/>
<evidence type="ECO:0000313" key="1">
    <source>
        <dbReference type="EMBL" id="NVO88161.1"/>
    </source>
</evidence>
<dbReference type="InterPro" id="IPR000944">
    <property type="entry name" value="Tscrpt_reg_Rrf2"/>
</dbReference>
<dbReference type="PROSITE" id="PS51197">
    <property type="entry name" value="HTH_RRF2_2"/>
    <property type="match status" value="1"/>
</dbReference>
<dbReference type="PANTHER" id="PTHR33221:SF15">
    <property type="entry name" value="HTH-TYPE TRANSCRIPTIONAL REGULATOR YWGB-RELATED"/>
    <property type="match status" value="1"/>
</dbReference>
<sequence>MSYSVGFSQSLEILFYIELKTKYEEAKYLTIQAISEKLAIPVPSVKRLVALLKNKGFIESKKGVNGGLALAMPAKSIRFYDVFEAVEGDVKLFKQYDDFDTNTFIHRQEAEYMLLKSKEIFDMAQSSMLKELKRRTLSELFMPEK</sequence>
<dbReference type="Gene3D" id="1.10.10.10">
    <property type="entry name" value="Winged helix-like DNA-binding domain superfamily/Winged helix DNA-binding domain"/>
    <property type="match status" value="1"/>
</dbReference>
<dbReference type="Pfam" id="PF02082">
    <property type="entry name" value="Rrf2"/>
    <property type="match status" value="1"/>
</dbReference>
<evidence type="ECO:0000313" key="2">
    <source>
        <dbReference type="EMBL" id="PLA58113.1"/>
    </source>
</evidence>
<dbReference type="GeneID" id="69832170"/>
<dbReference type="EMBL" id="PKJX01000001">
    <property type="protein sequence ID" value="PLA58113.1"/>
    <property type="molecule type" value="Genomic_DNA"/>
</dbReference>
<accession>A0A180BD28</accession>
<evidence type="ECO:0000313" key="3">
    <source>
        <dbReference type="Proteomes" id="UP000234212"/>
    </source>
</evidence>
<protein>
    <submittedName>
        <fullName evidence="1">Rrf2 family transcriptional regulator</fullName>
    </submittedName>
</protein>
<reference evidence="2 3" key="1">
    <citation type="submission" date="2017-12" db="EMBL/GenBank/DDBJ databases">
        <title>Phylogenetic diversity of female urinary microbiome.</title>
        <authorList>
            <person name="Thomas-White K."/>
            <person name="Wolfe A.J."/>
        </authorList>
    </citation>
    <scope>NUCLEOTIDE SEQUENCE [LARGE SCALE GENOMIC DNA]</scope>
    <source>
        <strain evidence="2 3">UMB0004</strain>
    </source>
</reference>